<reference evidence="1" key="1">
    <citation type="submission" date="2014-09" db="EMBL/GenBank/DDBJ databases">
        <authorList>
            <person name="Magalhaes I.L.F."/>
            <person name="Oliveira U."/>
            <person name="Santos F.R."/>
            <person name="Vidigal T.H.D.A."/>
            <person name="Brescovit A.D."/>
            <person name="Santos A.J."/>
        </authorList>
    </citation>
    <scope>NUCLEOTIDE SEQUENCE</scope>
    <source>
        <tissue evidence="1">Shoot tissue taken approximately 20 cm above the soil surface</tissue>
    </source>
</reference>
<organism evidence="1">
    <name type="scientific">Arundo donax</name>
    <name type="common">Giant reed</name>
    <name type="synonym">Donax arundinaceus</name>
    <dbReference type="NCBI Taxonomy" id="35708"/>
    <lineage>
        <taxon>Eukaryota</taxon>
        <taxon>Viridiplantae</taxon>
        <taxon>Streptophyta</taxon>
        <taxon>Embryophyta</taxon>
        <taxon>Tracheophyta</taxon>
        <taxon>Spermatophyta</taxon>
        <taxon>Magnoliopsida</taxon>
        <taxon>Liliopsida</taxon>
        <taxon>Poales</taxon>
        <taxon>Poaceae</taxon>
        <taxon>PACMAD clade</taxon>
        <taxon>Arundinoideae</taxon>
        <taxon>Arundineae</taxon>
        <taxon>Arundo</taxon>
    </lineage>
</organism>
<dbReference type="EMBL" id="GBRH01189861">
    <property type="protein sequence ID" value="JAE08035.1"/>
    <property type="molecule type" value="Transcribed_RNA"/>
</dbReference>
<name>A0A0A9F4T9_ARUDO</name>
<proteinExistence type="predicted"/>
<evidence type="ECO:0000313" key="1">
    <source>
        <dbReference type="EMBL" id="JAE08035.1"/>
    </source>
</evidence>
<reference evidence="1" key="2">
    <citation type="journal article" date="2015" name="Data Brief">
        <title>Shoot transcriptome of the giant reed, Arundo donax.</title>
        <authorList>
            <person name="Barrero R.A."/>
            <person name="Guerrero F.D."/>
            <person name="Moolhuijzen P."/>
            <person name="Goolsby J.A."/>
            <person name="Tidwell J."/>
            <person name="Bellgard S.E."/>
            <person name="Bellgard M.I."/>
        </authorList>
    </citation>
    <scope>NUCLEOTIDE SEQUENCE</scope>
    <source>
        <tissue evidence="1">Shoot tissue taken approximately 20 cm above the soil surface</tissue>
    </source>
</reference>
<accession>A0A0A9F4T9</accession>
<dbReference type="AlphaFoldDB" id="A0A0A9F4T9"/>
<protein>
    <submittedName>
        <fullName evidence="1">Uncharacterized protein</fullName>
    </submittedName>
</protein>
<sequence length="41" mass="4967">MNHKQQLCQKFRTCLHNPWTVLQPFPFGVSLKMVQHIRMKD</sequence>